<evidence type="ECO:0000256" key="1">
    <source>
        <dbReference type="SAM" id="MobiDB-lite"/>
    </source>
</evidence>
<accession>A0A1J1ICR2</accession>
<name>A0A1J1ICR2_9DIPT</name>
<dbReference type="Proteomes" id="UP000183832">
    <property type="component" value="Unassembled WGS sequence"/>
</dbReference>
<dbReference type="AlphaFoldDB" id="A0A1J1ICR2"/>
<proteinExistence type="predicted"/>
<reference evidence="2 3" key="1">
    <citation type="submission" date="2015-04" db="EMBL/GenBank/DDBJ databases">
        <authorList>
            <person name="Syromyatnikov M.Y."/>
            <person name="Popov V.N."/>
        </authorList>
    </citation>
    <scope>NUCLEOTIDE SEQUENCE [LARGE SCALE GENOMIC DNA]</scope>
</reference>
<dbReference type="EMBL" id="CVRI01000047">
    <property type="protein sequence ID" value="CRK98069.1"/>
    <property type="molecule type" value="Genomic_DNA"/>
</dbReference>
<feature type="region of interest" description="Disordered" evidence="1">
    <location>
        <begin position="45"/>
        <end position="75"/>
    </location>
</feature>
<sequence>MKLPSVNVNVLLQVQQRNIIQMSTSKRTLNLSSLIAKKVFQAGCDGNHDYGDNQKPLGDEKDEDDERREGFLSLK</sequence>
<keyword evidence="3" id="KW-1185">Reference proteome</keyword>
<gene>
    <name evidence="2" type="ORF">CLUMA_CG011438</name>
</gene>
<organism evidence="2 3">
    <name type="scientific">Clunio marinus</name>
    <dbReference type="NCBI Taxonomy" id="568069"/>
    <lineage>
        <taxon>Eukaryota</taxon>
        <taxon>Metazoa</taxon>
        <taxon>Ecdysozoa</taxon>
        <taxon>Arthropoda</taxon>
        <taxon>Hexapoda</taxon>
        <taxon>Insecta</taxon>
        <taxon>Pterygota</taxon>
        <taxon>Neoptera</taxon>
        <taxon>Endopterygota</taxon>
        <taxon>Diptera</taxon>
        <taxon>Nematocera</taxon>
        <taxon>Chironomoidea</taxon>
        <taxon>Chironomidae</taxon>
        <taxon>Clunio</taxon>
    </lineage>
</organism>
<evidence type="ECO:0000313" key="2">
    <source>
        <dbReference type="EMBL" id="CRK98069.1"/>
    </source>
</evidence>
<protein>
    <submittedName>
        <fullName evidence="2">CLUMA_CG011438, isoform A</fullName>
    </submittedName>
</protein>
<evidence type="ECO:0000313" key="3">
    <source>
        <dbReference type="Proteomes" id="UP000183832"/>
    </source>
</evidence>